<evidence type="ECO:0000313" key="2">
    <source>
        <dbReference type="Proteomes" id="UP000773850"/>
    </source>
</evidence>
<dbReference type="EMBL" id="LUCS01000028">
    <property type="protein sequence ID" value="KAF6510256.1"/>
    <property type="molecule type" value="Genomic_DNA"/>
</dbReference>
<protein>
    <submittedName>
        <fullName evidence="1">Uncharacterized protein</fullName>
    </submittedName>
</protein>
<proteinExistence type="predicted"/>
<keyword evidence="2" id="KW-1185">Reference proteome</keyword>
<sequence>MEGKRKNMLLRQMDHLYEQIVEHTSQGIMVTDADARIRSNGSTTRTAINAETTVCAKSPCR</sequence>
<comment type="caution">
    <text evidence="1">The sequence shown here is derived from an EMBL/GenBank/DDBJ whole genome shotgun (WGS) entry which is preliminary data.</text>
</comment>
<accession>A0ABQ7HDH8</accession>
<dbReference type="Proteomes" id="UP000773850">
    <property type="component" value="Unassembled WGS sequence"/>
</dbReference>
<reference evidence="1 2" key="1">
    <citation type="submission" date="2016-03" db="EMBL/GenBank/DDBJ databases">
        <title>Spore heat resistance.</title>
        <authorList>
            <person name="Boekhorst J."/>
            <person name="Berendsen E.M."/>
            <person name="Wells-Bennik M.H."/>
            <person name="Kuipers O.P."/>
        </authorList>
    </citation>
    <scope>NUCLEOTIDE SEQUENCE [LARGE SCALE GENOMIC DNA]</scope>
    <source>
        <strain evidence="1 2">GS8</strain>
    </source>
</reference>
<organism evidence="1 2">
    <name type="scientific">Geobacillus stearothermophilus</name>
    <name type="common">Bacillus stearothermophilus</name>
    <dbReference type="NCBI Taxonomy" id="1422"/>
    <lineage>
        <taxon>Bacteria</taxon>
        <taxon>Bacillati</taxon>
        <taxon>Bacillota</taxon>
        <taxon>Bacilli</taxon>
        <taxon>Bacillales</taxon>
        <taxon>Anoxybacillaceae</taxon>
        <taxon>Geobacillus</taxon>
    </lineage>
</organism>
<evidence type="ECO:0000313" key="1">
    <source>
        <dbReference type="EMBL" id="KAF6510256.1"/>
    </source>
</evidence>
<name>A0ABQ7HDH8_GEOSE</name>
<gene>
    <name evidence="1" type="ORF">GS8_2413</name>
</gene>